<dbReference type="OrthoDB" id="9781232at2"/>
<comment type="similarity">
    <text evidence="2 7">Belongs to the sodium:solute symporter (SSF) (TC 2.A.21) family.</text>
</comment>
<evidence type="ECO:0000256" key="1">
    <source>
        <dbReference type="ARBA" id="ARBA00004141"/>
    </source>
</evidence>
<dbReference type="InterPro" id="IPR001734">
    <property type="entry name" value="Na/solute_symporter"/>
</dbReference>
<feature type="transmembrane region" description="Helical" evidence="8">
    <location>
        <begin position="353"/>
        <end position="370"/>
    </location>
</feature>
<feature type="transmembrane region" description="Helical" evidence="8">
    <location>
        <begin position="6"/>
        <end position="23"/>
    </location>
</feature>
<feature type="transmembrane region" description="Helical" evidence="8">
    <location>
        <begin position="260"/>
        <end position="281"/>
    </location>
</feature>
<dbReference type="Pfam" id="PF00474">
    <property type="entry name" value="SSF"/>
    <property type="match status" value="1"/>
</dbReference>
<evidence type="ECO:0000256" key="3">
    <source>
        <dbReference type="ARBA" id="ARBA00022448"/>
    </source>
</evidence>
<dbReference type="GO" id="GO:0005886">
    <property type="term" value="C:plasma membrane"/>
    <property type="evidence" value="ECO:0007669"/>
    <property type="project" value="TreeGrafter"/>
</dbReference>
<dbReference type="Proteomes" id="UP000239549">
    <property type="component" value="Unassembled WGS sequence"/>
</dbReference>
<gene>
    <name evidence="9" type="ORF">DCCM_0577</name>
</gene>
<feature type="transmembrane region" description="Helical" evidence="8">
    <location>
        <begin position="227"/>
        <end position="248"/>
    </location>
</feature>
<evidence type="ECO:0000313" key="9">
    <source>
        <dbReference type="EMBL" id="GBF32383.1"/>
    </source>
</evidence>
<name>A0A2L2X9U8_9FIRM</name>
<sequence length="468" mass="49008">MLGMGHYISLGVTLLVFCLLGLISTRMVKSVSDYLVGGRKLGPLLVAGGIVGGFVGGTVTIGTAQMAYRYGISGIWFTLGAGAACLLLFLFLARPLREKEVDTVSQFLALTYGSKAVPWVALFVGAGMFIQVSVQMVAAAPMLTAILPVSTKFALLIFAALTIFYVLGGGIWGSSLVGLLKLLLLSATLLAAAVAGWTLTGGGASLTGYFGLYPWFSLFPRGFSLDLAGGLSAVIGFISTQACIQPVFAGRDVKSARAGALAAAILIPLFGAAGVLVGMYMRMTRPDIDPAMALPLFMLEHLPPWISGAGLATLLVTMVLTSSAMALGISALFSQDIYPRLRPGRTPGERLTAARAAVFVTILAGTLMAFRTMGDLILDWSYLSNALRGVTVFAPLLAAVFFGRRVPPAAGVLAVSAAPLFAAAWALFFPGTLHPLYAGLPVSFLIIISGLIHPGLYSGFDKDKKLQR</sequence>
<dbReference type="Gene3D" id="1.20.1730.10">
    <property type="entry name" value="Sodium/glucose cotransporter"/>
    <property type="match status" value="1"/>
</dbReference>
<keyword evidence="4 8" id="KW-0812">Transmembrane</keyword>
<protein>
    <submittedName>
        <fullName evidence="9">Na+/solute symporter</fullName>
    </submittedName>
</protein>
<dbReference type="PANTHER" id="PTHR48086:SF7">
    <property type="entry name" value="SODIUM-SOLUTE SYMPORTER-RELATED"/>
    <property type="match status" value="1"/>
</dbReference>
<feature type="transmembrane region" description="Helical" evidence="8">
    <location>
        <begin position="184"/>
        <end position="207"/>
    </location>
</feature>
<feature type="transmembrane region" description="Helical" evidence="8">
    <location>
        <begin position="409"/>
        <end position="428"/>
    </location>
</feature>
<dbReference type="InterPro" id="IPR038377">
    <property type="entry name" value="Na/Glc_symporter_sf"/>
</dbReference>
<comment type="subcellular location">
    <subcellularLocation>
        <location evidence="1">Membrane</location>
        <topology evidence="1">Multi-pass membrane protein</topology>
    </subcellularLocation>
</comment>
<organism evidence="9 10">
    <name type="scientific">Desulfocucumis palustris</name>
    <dbReference type="NCBI Taxonomy" id="1898651"/>
    <lineage>
        <taxon>Bacteria</taxon>
        <taxon>Bacillati</taxon>
        <taxon>Bacillota</taxon>
        <taxon>Clostridia</taxon>
        <taxon>Eubacteriales</taxon>
        <taxon>Desulfocucumaceae</taxon>
        <taxon>Desulfocucumis</taxon>
    </lineage>
</organism>
<dbReference type="PANTHER" id="PTHR48086">
    <property type="entry name" value="SODIUM/PROLINE SYMPORTER-RELATED"/>
    <property type="match status" value="1"/>
</dbReference>
<feature type="transmembrane region" description="Helical" evidence="8">
    <location>
        <begin position="74"/>
        <end position="96"/>
    </location>
</feature>
<dbReference type="EMBL" id="BFAV01000028">
    <property type="protein sequence ID" value="GBF32383.1"/>
    <property type="molecule type" value="Genomic_DNA"/>
</dbReference>
<feature type="transmembrane region" description="Helical" evidence="8">
    <location>
        <begin position="305"/>
        <end position="333"/>
    </location>
</feature>
<evidence type="ECO:0000256" key="6">
    <source>
        <dbReference type="ARBA" id="ARBA00023136"/>
    </source>
</evidence>
<dbReference type="InterPro" id="IPR050277">
    <property type="entry name" value="Sodium:Solute_Symporter"/>
</dbReference>
<reference evidence="10" key="1">
    <citation type="submission" date="2018-02" db="EMBL/GenBank/DDBJ databases">
        <title>Genome sequence of Desulfocucumis palustris strain NAW-5.</title>
        <authorList>
            <person name="Watanabe M."/>
            <person name="Kojima H."/>
            <person name="Fukui M."/>
        </authorList>
    </citation>
    <scope>NUCLEOTIDE SEQUENCE [LARGE SCALE GENOMIC DNA]</scope>
    <source>
        <strain evidence="10">NAW-5</strain>
    </source>
</reference>
<feature type="transmembrane region" description="Helical" evidence="8">
    <location>
        <begin position="153"/>
        <end position="172"/>
    </location>
</feature>
<evidence type="ECO:0000256" key="8">
    <source>
        <dbReference type="SAM" id="Phobius"/>
    </source>
</evidence>
<dbReference type="GO" id="GO:0022857">
    <property type="term" value="F:transmembrane transporter activity"/>
    <property type="evidence" value="ECO:0007669"/>
    <property type="project" value="InterPro"/>
</dbReference>
<dbReference type="AlphaFoldDB" id="A0A2L2X9U8"/>
<keyword evidence="5 8" id="KW-1133">Transmembrane helix</keyword>
<comment type="caution">
    <text evidence="9">The sequence shown here is derived from an EMBL/GenBank/DDBJ whole genome shotgun (WGS) entry which is preliminary data.</text>
</comment>
<evidence type="ECO:0000256" key="2">
    <source>
        <dbReference type="ARBA" id="ARBA00006434"/>
    </source>
</evidence>
<keyword evidence="10" id="KW-1185">Reference proteome</keyword>
<dbReference type="PROSITE" id="PS50283">
    <property type="entry name" value="NA_SOLUT_SYMP_3"/>
    <property type="match status" value="1"/>
</dbReference>
<evidence type="ECO:0000256" key="7">
    <source>
        <dbReference type="RuleBase" id="RU362091"/>
    </source>
</evidence>
<feature type="transmembrane region" description="Helical" evidence="8">
    <location>
        <begin position="117"/>
        <end position="147"/>
    </location>
</feature>
<accession>A0A2L2X9U8</accession>
<keyword evidence="6 8" id="KW-0472">Membrane</keyword>
<evidence type="ECO:0000313" key="10">
    <source>
        <dbReference type="Proteomes" id="UP000239549"/>
    </source>
</evidence>
<keyword evidence="3" id="KW-0813">Transport</keyword>
<feature type="transmembrane region" description="Helical" evidence="8">
    <location>
        <begin position="382"/>
        <end position="402"/>
    </location>
</feature>
<evidence type="ECO:0000256" key="5">
    <source>
        <dbReference type="ARBA" id="ARBA00022989"/>
    </source>
</evidence>
<proteinExistence type="inferred from homology"/>
<feature type="transmembrane region" description="Helical" evidence="8">
    <location>
        <begin position="44"/>
        <end position="68"/>
    </location>
</feature>
<feature type="transmembrane region" description="Helical" evidence="8">
    <location>
        <begin position="440"/>
        <end position="460"/>
    </location>
</feature>
<evidence type="ECO:0000256" key="4">
    <source>
        <dbReference type="ARBA" id="ARBA00022692"/>
    </source>
</evidence>